<dbReference type="RefSeq" id="WP_227422807.1">
    <property type="nucleotide sequence ID" value="NZ_CP071868.1"/>
</dbReference>
<evidence type="ECO:0000313" key="2">
    <source>
        <dbReference type="EMBL" id="QTE28571.1"/>
    </source>
</evidence>
<organism evidence="2 3">
    <name type="scientific">Pengzhenrongella sicca</name>
    <dbReference type="NCBI Taxonomy" id="2819238"/>
    <lineage>
        <taxon>Bacteria</taxon>
        <taxon>Bacillati</taxon>
        <taxon>Actinomycetota</taxon>
        <taxon>Actinomycetes</taxon>
        <taxon>Micrococcales</taxon>
        <taxon>Pengzhenrongella</taxon>
    </lineage>
</organism>
<accession>A0A8A4ZAY0</accession>
<proteinExistence type="predicted"/>
<keyword evidence="1" id="KW-1133">Transmembrane helix</keyword>
<sequence length="112" mass="12312">MIWYLSSWIAGTAIRLTQMYAPTNIIANFIRTRHGHKWGLPIAAVLVPAYAIAFSRVVDPATATGNGWLYLLAVLMFGNTGKLFALGILGAVLLVRAKVREWTWVGSHSRTA</sequence>
<evidence type="ECO:0000256" key="1">
    <source>
        <dbReference type="SAM" id="Phobius"/>
    </source>
</evidence>
<feature type="transmembrane region" description="Helical" evidence="1">
    <location>
        <begin position="38"/>
        <end position="58"/>
    </location>
</feature>
<dbReference type="EMBL" id="CP071868">
    <property type="protein sequence ID" value="QTE28571.1"/>
    <property type="molecule type" value="Genomic_DNA"/>
</dbReference>
<gene>
    <name evidence="2" type="ORF">J4E96_14525</name>
</gene>
<dbReference type="AlphaFoldDB" id="A0A8A4ZAY0"/>
<keyword evidence="1" id="KW-0812">Transmembrane</keyword>
<dbReference type="KEGG" id="psic:J4E96_14525"/>
<protein>
    <submittedName>
        <fullName evidence="2">Sulfate permease</fullName>
    </submittedName>
</protein>
<keyword evidence="1" id="KW-0472">Membrane</keyword>
<feature type="transmembrane region" description="Helical" evidence="1">
    <location>
        <begin position="70"/>
        <end position="95"/>
    </location>
</feature>
<reference evidence="2" key="1">
    <citation type="submission" date="2021-03" db="EMBL/GenBank/DDBJ databases">
        <title>Pengzhenrongella sicca gen. nov., sp. nov., a new member of suborder Micrococcineae isolated from High-Arctic tundra soil.</title>
        <authorList>
            <person name="Peng F."/>
        </authorList>
    </citation>
    <scope>NUCLEOTIDE SEQUENCE</scope>
    <source>
        <strain evidence="2">LRZ-2</strain>
    </source>
</reference>
<dbReference type="Proteomes" id="UP000663937">
    <property type="component" value="Chromosome"/>
</dbReference>
<evidence type="ECO:0000313" key="3">
    <source>
        <dbReference type="Proteomes" id="UP000663937"/>
    </source>
</evidence>
<keyword evidence="3" id="KW-1185">Reference proteome</keyword>
<name>A0A8A4ZAY0_9MICO</name>